<evidence type="ECO:0000313" key="2">
    <source>
        <dbReference type="Proteomes" id="UP000825935"/>
    </source>
</evidence>
<reference evidence="1" key="1">
    <citation type="submission" date="2021-08" db="EMBL/GenBank/DDBJ databases">
        <title>WGS assembly of Ceratopteris richardii.</title>
        <authorList>
            <person name="Marchant D.B."/>
            <person name="Chen G."/>
            <person name="Jenkins J."/>
            <person name="Shu S."/>
            <person name="Leebens-Mack J."/>
            <person name="Grimwood J."/>
            <person name="Schmutz J."/>
            <person name="Soltis P."/>
            <person name="Soltis D."/>
            <person name="Chen Z.-H."/>
        </authorList>
    </citation>
    <scope>NUCLEOTIDE SEQUENCE</scope>
    <source>
        <strain evidence="1">Whitten #5841</strain>
        <tissue evidence="1">Leaf</tissue>
    </source>
</reference>
<dbReference type="AlphaFoldDB" id="A0A8T2R4B2"/>
<gene>
    <name evidence="1" type="ORF">KP509_30G044700</name>
</gene>
<sequence length="244" mass="27797">MLTTNSFPILSFASALIGKIISEKKPKQCNNSFSIRLENANRHEDHDIFNQAKNGQRRYCIRPKKIQTSKTSIHSFDSYGIPTYTYACSSTPTIIILMKHELVHIYIWTHLDICSRIDSHKWKNSCVARTTCMPTCTINACSTGANIQIVMKHEHVHINMCTCLDIHSRIVKPQVIECQTYNEIPETQKKLLCLLNVVEQTNGALLTKSLIQALEGLCFKAFRLDPWLTLFRLSTQLGLLVMKA</sequence>
<proteinExistence type="predicted"/>
<comment type="caution">
    <text evidence="1">The sequence shown here is derived from an EMBL/GenBank/DDBJ whole genome shotgun (WGS) entry which is preliminary data.</text>
</comment>
<evidence type="ECO:0000313" key="1">
    <source>
        <dbReference type="EMBL" id="KAH7290363.1"/>
    </source>
</evidence>
<name>A0A8T2R4B2_CERRI</name>
<accession>A0A8T2R4B2</accession>
<protein>
    <submittedName>
        <fullName evidence="1">Uncharacterized protein</fullName>
    </submittedName>
</protein>
<dbReference type="Proteomes" id="UP000825935">
    <property type="component" value="Chromosome 30"/>
</dbReference>
<organism evidence="1 2">
    <name type="scientific">Ceratopteris richardii</name>
    <name type="common">Triangle waterfern</name>
    <dbReference type="NCBI Taxonomy" id="49495"/>
    <lineage>
        <taxon>Eukaryota</taxon>
        <taxon>Viridiplantae</taxon>
        <taxon>Streptophyta</taxon>
        <taxon>Embryophyta</taxon>
        <taxon>Tracheophyta</taxon>
        <taxon>Polypodiopsida</taxon>
        <taxon>Polypodiidae</taxon>
        <taxon>Polypodiales</taxon>
        <taxon>Pteridineae</taxon>
        <taxon>Pteridaceae</taxon>
        <taxon>Parkerioideae</taxon>
        <taxon>Ceratopteris</taxon>
    </lineage>
</organism>
<keyword evidence="2" id="KW-1185">Reference proteome</keyword>
<dbReference type="EMBL" id="CM035435">
    <property type="protein sequence ID" value="KAH7290363.1"/>
    <property type="molecule type" value="Genomic_DNA"/>
</dbReference>